<dbReference type="OrthoDB" id="9793389at2"/>
<dbReference type="PROSITE" id="PS51186">
    <property type="entry name" value="GNAT"/>
    <property type="match status" value="1"/>
</dbReference>
<dbReference type="Pfam" id="PF14542">
    <property type="entry name" value="Acetyltransf_CG"/>
    <property type="match status" value="1"/>
</dbReference>
<keyword evidence="3" id="KW-0808">Transferase</keyword>
<dbReference type="InterPro" id="IPR045057">
    <property type="entry name" value="Gcn5-rel_NAT"/>
</dbReference>
<dbReference type="PANTHER" id="PTHR31435:SF10">
    <property type="entry name" value="BSR4717 PROTEIN"/>
    <property type="match status" value="1"/>
</dbReference>
<dbReference type="CDD" id="cd04301">
    <property type="entry name" value="NAT_SF"/>
    <property type="match status" value="1"/>
</dbReference>
<proteinExistence type="predicted"/>
<dbReference type="AlphaFoldDB" id="A0A4Y6UYB5"/>
<dbReference type="InterPro" id="IPR000182">
    <property type="entry name" value="GNAT_dom"/>
</dbReference>
<evidence type="ECO:0000313" key="4">
    <source>
        <dbReference type="Proteomes" id="UP000316968"/>
    </source>
</evidence>
<evidence type="ECO:0000259" key="2">
    <source>
        <dbReference type="PROSITE" id="PS51729"/>
    </source>
</evidence>
<dbReference type="KEGG" id="saca:FFV09_12455"/>
<feature type="domain" description="N-acetyltransferase" evidence="1">
    <location>
        <begin position="1"/>
        <end position="92"/>
    </location>
</feature>
<dbReference type="Gene3D" id="3.40.630.30">
    <property type="match status" value="1"/>
</dbReference>
<accession>A0A4Y6UYB5</accession>
<dbReference type="GO" id="GO:0016747">
    <property type="term" value="F:acyltransferase activity, transferring groups other than amino-acyl groups"/>
    <property type="evidence" value="ECO:0007669"/>
    <property type="project" value="InterPro"/>
</dbReference>
<dbReference type="RefSeq" id="WP_141448125.1">
    <property type="nucleotide sequence ID" value="NZ_CP041217.1"/>
</dbReference>
<feature type="domain" description="N-acetyltransferase" evidence="2">
    <location>
        <begin position="3"/>
        <end position="90"/>
    </location>
</feature>
<dbReference type="SUPFAM" id="SSF55729">
    <property type="entry name" value="Acyl-CoA N-acyltransferases (Nat)"/>
    <property type="match status" value="1"/>
</dbReference>
<organism evidence="3 4">
    <name type="scientific">Saccharibacillus brassicae</name>
    <dbReference type="NCBI Taxonomy" id="2583377"/>
    <lineage>
        <taxon>Bacteria</taxon>
        <taxon>Bacillati</taxon>
        <taxon>Bacillota</taxon>
        <taxon>Bacilli</taxon>
        <taxon>Bacillales</taxon>
        <taxon>Paenibacillaceae</taxon>
        <taxon>Saccharibacillus</taxon>
    </lineage>
</organism>
<dbReference type="InterPro" id="IPR016181">
    <property type="entry name" value="Acyl_CoA_acyltransferase"/>
</dbReference>
<gene>
    <name evidence="3" type="ORF">FFV09_12455</name>
</gene>
<dbReference type="PROSITE" id="PS51729">
    <property type="entry name" value="GNAT_YJDJ"/>
    <property type="match status" value="1"/>
</dbReference>
<dbReference type="Proteomes" id="UP000316968">
    <property type="component" value="Chromosome"/>
</dbReference>
<evidence type="ECO:0000313" key="3">
    <source>
        <dbReference type="EMBL" id="QDH21580.1"/>
    </source>
</evidence>
<sequence>MANIEQQEQSFVMTEDGKEVGKVTYMPREDGVWMIDHTFVAESMRGQHAGEKLVGKVVEAARENGVKIDPVCPFAAALFERKEEYNDVWQRD</sequence>
<keyword evidence="4" id="KW-1185">Reference proteome</keyword>
<reference evidence="3 4" key="1">
    <citation type="submission" date="2019-06" db="EMBL/GenBank/DDBJ databases">
        <title>Saccharibacillus brassicae sp. nov., an endophytic bacterium isolated from Chinese cabbage seeds (Brassica pekinensis).</title>
        <authorList>
            <person name="Jiang L."/>
            <person name="Lee J."/>
            <person name="Kim S.W."/>
        </authorList>
    </citation>
    <scope>NUCLEOTIDE SEQUENCE [LARGE SCALE GENOMIC DNA]</scope>
    <source>
        <strain evidence="4">KCTC 43072 / ATSA2</strain>
    </source>
</reference>
<name>A0A4Y6UYB5_SACBS</name>
<protein>
    <submittedName>
        <fullName evidence="3">N-acetyltransferase</fullName>
    </submittedName>
</protein>
<dbReference type="InterPro" id="IPR031165">
    <property type="entry name" value="GNAT_YJDJ"/>
</dbReference>
<evidence type="ECO:0000259" key="1">
    <source>
        <dbReference type="PROSITE" id="PS51186"/>
    </source>
</evidence>
<dbReference type="PANTHER" id="PTHR31435">
    <property type="entry name" value="PROTEIN NATD1"/>
    <property type="match status" value="1"/>
</dbReference>
<dbReference type="EMBL" id="CP041217">
    <property type="protein sequence ID" value="QDH21580.1"/>
    <property type="molecule type" value="Genomic_DNA"/>
</dbReference>